<dbReference type="EMBL" id="MU155159">
    <property type="protein sequence ID" value="KAF9482929.1"/>
    <property type="molecule type" value="Genomic_DNA"/>
</dbReference>
<proteinExistence type="inferred from homology"/>
<dbReference type="CDD" id="cd19495">
    <property type="entry name" value="Elp6"/>
    <property type="match status" value="1"/>
</dbReference>
<name>A0A9P5Z8B2_9AGAR</name>
<evidence type="ECO:0000313" key="4">
    <source>
        <dbReference type="Proteomes" id="UP000807469"/>
    </source>
</evidence>
<comment type="similarity">
    <text evidence="2">Belongs to the ELP6 family.</text>
</comment>
<dbReference type="OrthoDB" id="9995306at2759"/>
<dbReference type="GO" id="GO:0033588">
    <property type="term" value="C:elongator holoenzyme complex"/>
    <property type="evidence" value="ECO:0007669"/>
    <property type="project" value="InterPro"/>
</dbReference>
<sequence>MFRPSDLPDGIILLITDELAAPADFLLHRTLATLLKERQSPHALILSVSEGITRWRALASKSNVNLQQHLDAGSLEFVDVLSEVHPPAAGGGGNLTTNTSFRVLVDRVQAYLDRAQGGSPLIILDDITTLEWIGFSAVEITRFSRALRSVCLKANATLLIRHHIVTPNEPDDLFRHLLQISNYHLEVRPLSSGRSGEVSGEISLHPGFSAPSKTIKLINRSTATQYRLTDVGPVFFAKGTSGGVL</sequence>
<protein>
    <recommendedName>
        <fullName evidence="5">Elongator complex protein 6</fullName>
    </recommendedName>
</protein>
<keyword evidence="4" id="KW-1185">Reference proteome</keyword>
<dbReference type="InterPro" id="IPR018627">
    <property type="entry name" value="ELP6"/>
</dbReference>
<evidence type="ECO:0000313" key="3">
    <source>
        <dbReference type="EMBL" id="KAF9482929.1"/>
    </source>
</evidence>
<comment type="pathway">
    <text evidence="1">tRNA modification; 5-methoxycarbonylmethyl-2-thiouridine-tRNA biosynthesis.</text>
</comment>
<evidence type="ECO:0008006" key="5">
    <source>
        <dbReference type="Google" id="ProtNLM"/>
    </source>
</evidence>
<accession>A0A9P5Z8B2</accession>
<reference evidence="3" key="1">
    <citation type="submission" date="2020-11" db="EMBL/GenBank/DDBJ databases">
        <authorList>
            <consortium name="DOE Joint Genome Institute"/>
            <person name="Ahrendt S."/>
            <person name="Riley R."/>
            <person name="Andreopoulos W."/>
            <person name="Labutti K."/>
            <person name="Pangilinan J."/>
            <person name="Ruiz-Duenas F.J."/>
            <person name="Barrasa J.M."/>
            <person name="Sanchez-Garcia M."/>
            <person name="Camarero S."/>
            <person name="Miyauchi S."/>
            <person name="Serrano A."/>
            <person name="Linde D."/>
            <person name="Babiker R."/>
            <person name="Drula E."/>
            <person name="Ayuso-Fernandez I."/>
            <person name="Pacheco R."/>
            <person name="Padilla G."/>
            <person name="Ferreira P."/>
            <person name="Barriuso J."/>
            <person name="Kellner H."/>
            <person name="Castanera R."/>
            <person name="Alfaro M."/>
            <person name="Ramirez L."/>
            <person name="Pisabarro A.G."/>
            <person name="Kuo A."/>
            <person name="Tritt A."/>
            <person name="Lipzen A."/>
            <person name="He G."/>
            <person name="Yan M."/>
            <person name="Ng V."/>
            <person name="Cullen D."/>
            <person name="Martin F."/>
            <person name="Rosso M.-N."/>
            <person name="Henrissat B."/>
            <person name="Hibbett D."/>
            <person name="Martinez A.T."/>
            <person name="Grigoriev I.V."/>
        </authorList>
    </citation>
    <scope>NUCLEOTIDE SEQUENCE</scope>
    <source>
        <strain evidence="3">CIRM-BRFM 674</strain>
    </source>
</reference>
<dbReference type="GO" id="GO:0002098">
    <property type="term" value="P:tRNA wobble uridine modification"/>
    <property type="evidence" value="ECO:0007669"/>
    <property type="project" value="InterPro"/>
</dbReference>
<dbReference type="Pfam" id="PF09807">
    <property type="entry name" value="ELP6"/>
    <property type="match status" value="1"/>
</dbReference>
<dbReference type="Gene3D" id="3.40.50.300">
    <property type="entry name" value="P-loop containing nucleotide triphosphate hydrolases"/>
    <property type="match status" value="1"/>
</dbReference>
<dbReference type="PANTHER" id="PTHR16184">
    <property type="entry name" value="ELONGATOR COMPLEX PROTEIN 6"/>
    <property type="match status" value="1"/>
</dbReference>
<dbReference type="InterPro" id="IPR027417">
    <property type="entry name" value="P-loop_NTPase"/>
</dbReference>
<dbReference type="AlphaFoldDB" id="A0A9P5Z8B2"/>
<evidence type="ECO:0000256" key="1">
    <source>
        <dbReference type="ARBA" id="ARBA00005043"/>
    </source>
</evidence>
<comment type="caution">
    <text evidence="3">The sequence shown here is derived from an EMBL/GenBank/DDBJ whole genome shotgun (WGS) entry which is preliminary data.</text>
</comment>
<dbReference type="PANTHER" id="PTHR16184:SF6">
    <property type="entry name" value="ELONGATOR COMPLEX PROTEIN 6"/>
    <property type="match status" value="1"/>
</dbReference>
<dbReference type="Proteomes" id="UP000807469">
    <property type="component" value="Unassembled WGS sequence"/>
</dbReference>
<organism evidence="3 4">
    <name type="scientific">Pholiota conissans</name>
    <dbReference type="NCBI Taxonomy" id="109636"/>
    <lineage>
        <taxon>Eukaryota</taxon>
        <taxon>Fungi</taxon>
        <taxon>Dikarya</taxon>
        <taxon>Basidiomycota</taxon>
        <taxon>Agaricomycotina</taxon>
        <taxon>Agaricomycetes</taxon>
        <taxon>Agaricomycetidae</taxon>
        <taxon>Agaricales</taxon>
        <taxon>Agaricineae</taxon>
        <taxon>Strophariaceae</taxon>
        <taxon>Pholiota</taxon>
    </lineage>
</organism>
<dbReference type="SUPFAM" id="SSF52540">
    <property type="entry name" value="P-loop containing nucleoside triphosphate hydrolases"/>
    <property type="match status" value="1"/>
</dbReference>
<evidence type="ECO:0000256" key="2">
    <source>
        <dbReference type="ARBA" id="ARBA00008837"/>
    </source>
</evidence>
<gene>
    <name evidence="3" type="ORF">BDN70DRAFT_852386</name>
</gene>